<accession>A0ABX7BF75</accession>
<evidence type="ECO:0000313" key="2">
    <source>
        <dbReference type="EMBL" id="QQP91923.1"/>
    </source>
</evidence>
<organism evidence="2 3">
    <name type="scientific">Skermanella cutis</name>
    <dbReference type="NCBI Taxonomy" id="2775420"/>
    <lineage>
        <taxon>Bacteria</taxon>
        <taxon>Pseudomonadati</taxon>
        <taxon>Pseudomonadota</taxon>
        <taxon>Alphaproteobacteria</taxon>
        <taxon>Rhodospirillales</taxon>
        <taxon>Azospirillaceae</taxon>
        <taxon>Skermanella</taxon>
    </lineage>
</organism>
<gene>
    <name evidence="2" type="ORF">IGS68_12255</name>
</gene>
<dbReference type="Pfam" id="PF02655">
    <property type="entry name" value="ATP-grasp_3"/>
    <property type="match status" value="1"/>
</dbReference>
<name>A0ABX7BF75_9PROT</name>
<proteinExistence type="predicted"/>
<reference evidence="2" key="1">
    <citation type="submission" date="2021-02" db="EMBL/GenBank/DDBJ databases">
        <title>Skermanella TT6 skin isolate.</title>
        <authorList>
            <person name="Lee K."/>
            <person name="Ganzorig M."/>
        </authorList>
    </citation>
    <scope>NUCLEOTIDE SEQUENCE</scope>
    <source>
        <strain evidence="2">TT6</strain>
    </source>
</reference>
<evidence type="ECO:0000313" key="3">
    <source>
        <dbReference type="Proteomes" id="UP000595197"/>
    </source>
</evidence>
<dbReference type="Gene3D" id="3.30.470.20">
    <property type="entry name" value="ATP-grasp fold, B domain"/>
    <property type="match status" value="1"/>
</dbReference>
<dbReference type="PANTHER" id="PTHR21621:SF0">
    <property type="entry name" value="BETA-CITRYLGLUTAMATE SYNTHASE B-RELATED"/>
    <property type="match status" value="1"/>
</dbReference>
<dbReference type="Proteomes" id="UP000595197">
    <property type="component" value="Chromosome"/>
</dbReference>
<dbReference type="EMBL" id="CP067420">
    <property type="protein sequence ID" value="QQP91923.1"/>
    <property type="molecule type" value="Genomic_DNA"/>
</dbReference>
<dbReference type="SUPFAM" id="SSF56059">
    <property type="entry name" value="Glutathione synthetase ATP-binding domain-like"/>
    <property type="match status" value="1"/>
</dbReference>
<evidence type="ECO:0000259" key="1">
    <source>
        <dbReference type="Pfam" id="PF02655"/>
    </source>
</evidence>
<dbReference type="RefSeq" id="WP_201080344.1">
    <property type="nucleotide sequence ID" value="NZ_CP067420.1"/>
</dbReference>
<dbReference type="InterPro" id="IPR003806">
    <property type="entry name" value="ATP-grasp_PylC-type"/>
</dbReference>
<dbReference type="PANTHER" id="PTHR21621">
    <property type="entry name" value="RIBOSOMAL PROTEIN S6 MODIFICATION PROTEIN"/>
    <property type="match status" value="1"/>
</dbReference>
<feature type="domain" description="ATP-grasp fold PylC-type" evidence="1">
    <location>
        <begin position="134"/>
        <end position="228"/>
    </location>
</feature>
<sequence length="322" mass="34810">MTPKIALFANQDSAQIAEIAAEVAALAAEPVILDIQIGRTGKPTVGIGAPGSGAAPRWGDTDFGDIRAVHIRCTAPRTLPVLPPVLNESSYAEYRVSYIQEQALNAATYGFFEHLHLTGRLVINRLTSAYVDHNSKGQFYEKLRAAGFRVPRSLSTSCPDEAGRFLDEVGEAVVKPAIGVGSTRSVTAEDRTRLDELLLCPALFQHRVPGSTIRIHIVGDHVVLPLRILADGVDSRTATRGFEPVTLDPAEEAAIVRANRALGLHYAAWDAILDDDGKLTYLDCNPGPFVMWLPPEHRHTVFGALARYLVAFARTGTLEAAA</sequence>
<keyword evidence="3" id="KW-1185">Reference proteome</keyword>
<protein>
    <submittedName>
        <fullName evidence="2">ATP-grasp domain-containing protein</fullName>
    </submittedName>
</protein>